<keyword evidence="6" id="KW-0408">Iron</keyword>
<evidence type="ECO:0000256" key="6">
    <source>
        <dbReference type="ARBA" id="ARBA00023004"/>
    </source>
</evidence>
<dbReference type="InterPro" id="IPR016454">
    <property type="entry name" value="Cysteine_dSase"/>
</dbReference>
<evidence type="ECO:0000256" key="5">
    <source>
        <dbReference type="ARBA" id="ARBA00022898"/>
    </source>
</evidence>
<evidence type="ECO:0000256" key="1">
    <source>
        <dbReference type="ARBA" id="ARBA00001933"/>
    </source>
</evidence>
<keyword evidence="10" id="KW-0032">Aminotransferase</keyword>
<evidence type="ECO:0000313" key="10">
    <source>
        <dbReference type="EMBL" id="WPJ93953.1"/>
    </source>
</evidence>
<dbReference type="PANTHER" id="PTHR11601">
    <property type="entry name" value="CYSTEINE DESULFURYLASE FAMILY MEMBER"/>
    <property type="match status" value="1"/>
</dbReference>
<dbReference type="InterPro" id="IPR000192">
    <property type="entry name" value="Aminotrans_V_dom"/>
</dbReference>
<keyword evidence="4" id="KW-0479">Metal-binding</keyword>
<dbReference type="Proteomes" id="UP001324993">
    <property type="component" value="Chromosome"/>
</dbReference>
<dbReference type="Gene3D" id="3.90.1150.10">
    <property type="entry name" value="Aspartate Aminotransferase, domain 1"/>
    <property type="match status" value="1"/>
</dbReference>
<comment type="similarity">
    <text evidence="2">Belongs to the class-V pyridoxal-phosphate-dependent aminotransferase family. NifS/IscS subfamily.</text>
</comment>
<dbReference type="InterPro" id="IPR015421">
    <property type="entry name" value="PyrdxlP-dep_Trfase_major"/>
</dbReference>
<keyword evidence="7" id="KW-0411">Iron-sulfur</keyword>
<dbReference type="InterPro" id="IPR015422">
    <property type="entry name" value="PyrdxlP-dep_Trfase_small"/>
</dbReference>
<gene>
    <name evidence="10" type="ORF">SH580_10940</name>
</gene>
<comment type="catalytic activity">
    <reaction evidence="8">
        <text>(sulfur carrier)-H + L-cysteine = (sulfur carrier)-SH + L-alanine</text>
        <dbReference type="Rhea" id="RHEA:43892"/>
        <dbReference type="Rhea" id="RHEA-COMP:14737"/>
        <dbReference type="Rhea" id="RHEA-COMP:14739"/>
        <dbReference type="ChEBI" id="CHEBI:29917"/>
        <dbReference type="ChEBI" id="CHEBI:35235"/>
        <dbReference type="ChEBI" id="CHEBI:57972"/>
        <dbReference type="ChEBI" id="CHEBI:64428"/>
        <dbReference type="EC" id="2.8.1.7"/>
    </reaction>
</comment>
<dbReference type="SUPFAM" id="SSF53383">
    <property type="entry name" value="PLP-dependent transferases"/>
    <property type="match status" value="1"/>
</dbReference>
<evidence type="ECO:0000256" key="4">
    <source>
        <dbReference type="ARBA" id="ARBA00022723"/>
    </source>
</evidence>
<evidence type="ECO:0000256" key="8">
    <source>
        <dbReference type="ARBA" id="ARBA00050776"/>
    </source>
</evidence>
<dbReference type="Pfam" id="PF00266">
    <property type="entry name" value="Aminotran_5"/>
    <property type="match status" value="1"/>
</dbReference>
<comment type="cofactor">
    <cofactor evidence="1">
        <name>pyridoxal 5'-phosphate</name>
        <dbReference type="ChEBI" id="CHEBI:597326"/>
    </cofactor>
</comment>
<dbReference type="Gene3D" id="1.10.260.50">
    <property type="match status" value="1"/>
</dbReference>
<dbReference type="RefSeq" id="WP_319830919.1">
    <property type="nucleotide sequence ID" value="NZ_CP138858.1"/>
</dbReference>
<name>A0ABZ0RFU1_9BACT</name>
<accession>A0ABZ0RFU1</accession>
<dbReference type="PANTHER" id="PTHR11601:SF34">
    <property type="entry name" value="CYSTEINE DESULFURASE"/>
    <property type="match status" value="1"/>
</dbReference>
<dbReference type="Gene3D" id="3.40.640.10">
    <property type="entry name" value="Type I PLP-dependent aspartate aminotransferase-like (Major domain)"/>
    <property type="match status" value="1"/>
</dbReference>
<dbReference type="EMBL" id="CP138858">
    <property type="protein sequence ID" value="WPJ93953.1"/>
    <property type="molecule type" value="Genomic_DNA"/>
</dbReference>
<feature type="domain" description="Aminotransferase class V" evidence="9">
    <location>
        <begin position="5"/>
        <end position="356"/>
    </location>
</feature>
<keyword evidence="11" id="KW-1185">Reference proteome</keyword>
<evidence type="ECO:0000259" key="9">
    <source>
        <dbReference type="Pfam" id="PF00266"/>
    </source>
</evidence>
<dbReference type="InterPro" id="IPR015424">
    <property type="entry name" value="PyrdxlP-dep_Trfase"/>
</dbReference>
<evidence type="ECO:0000256" key="3">
    <source>
        <dbReference type="ARBA" id="ARBA00022679"/>
    </source>
</evidence>
<evidence type="ECO:0000256" key="2">
    <source>
        <dbReference type="ARBA" id="ARBA00006490"/>
    </source>
</evidence>
<keyword evidence="3" id="KW-0808">Transferase</keyword>
<keyword evidence="5" id="KW-0663">Pyridoxal phosphate</keyword>
<dbReference type="PIRSF" id="PIRSF005572">
    <property type="entry name" value="NifS"/>
    <property type="match status" value="1"/>
</dbReference>
<organism evidence="10 11">
    <name type="scientific">Coraliomargarita algicola</name>
    <dbReference type="NCBI Taxonomy" id="3092156"/>
    <lineage>
        <taxon>Bacteria</taxon>
        <taxon>Pseudomonadati</taxon>
        <taxon>Verrucomicrobiota</taxon>
        <taxon>Opitutia</taxon>
        <taxon>Puniceicoccales</taxon>
        <taxon>Coraliomargaritaceae</taxon>
        <taxon>Coraliomargarita</taxon>
    </lineage>
</organism>
<dbReference type="GO" id="GO:0008483">
    <property type="term" value="F:transaminase activity"/>
    <property type="evidence" value="ECO:0007669"/>
    <property type="project" value="UniProtKB-KW"/>
</dbReference>
<sequence>MKLRYFDHNATTPLAEVAKTAWLQAVDTQWLNPSSPYRQAAAVRVRYEAARASLAELLGVGVSRVVFTAGATEANNAVFRHWGDRLSADARVGVNPTEHPSVLEAAKAFLGERVLWLPLLEDGRVDLNVLEQQIQSGALTAVSVMAANNETGVIQAWPEIARLCQQAQIPYHCDASQWVGKMPLGGLSDCGYVSACAHKFGGPKGQGFLLLPEGEEGCHILYGGAQEALHRAGTEDVAGVMAMLAALESAAVGEAELRDAFIGWICHELPGARVVGIEADRLWNTVSLVMPQFQSVRWIRRMERAGFLLSAGSACATGKSTVSHVLSAMGLETAEAGRVLRISSGVETTAEDWQALADALLSAWGDLQREAQASNSQVISID</sequence>
<proteinExistence type="inferred from homology"/>
<evidence type="ECO:0000313" key="11">
    <source>
        <dbReference type="Proteomes" id="UP001324993"/>
    </source>
</evidence>
<reference evidence="10 11" key="1">
    <citation type="submission" date="2023-11" db="EMBL/GenBank/DDBJ databases">
        <title>Coraliomargarita sp. nov., isolated from marine algae.</title>
        <authorList>
            <person name="Lee J.K."/>
            <person name="Baek J.H."/>
            <person name="Kim J.M."/>
            <person name="Choi D.G."/>
            <person name="Jeon C.O."/>
        </authorList>
    </citation>
    <scope>NUCLEOTIDE SEQUENCE [LARGE SCALE GENOMIC DNA]</scope>
    <source>
        <strain evidence="10 11">J2-16</strain>
    </source>
</reference>
<protein>
    <submittedName>
        <fullName evidence="10">Aminotransferase class V-fold PLP-dependent enzyme</fullName>
    </submittedName>
</protein>
<evidence type="ECO:0000256" key="7">
    <source>
        <dbReference type="ARBA" id="ARBA00023014"/>
    </source>
</evidence>